<organism evidence="1">
    <name type="scientific">Octopus bimaculoides</name>
    <name type="common">California two-spotted octopus</name>
    <dbReference type="NCBI Taxonomy" id="37653"/>
    <lineage>
        <taxon>Eukaryota</taxon>
        <taxon>Metazoa</taxon>
        <taxon>Spiralia</taxon>
        <taxon>Lophotrochozoa</taxon>
        <taxon>Mollusca</taxon>
        <taxon>Cephalopoda</taxon>
        <taxon>Coleoidea</taxon>
        <taxon>Octopodiformes</taxon>
        <taxon>Octopoda</taxon>
        <taxon>Incirrata</taxon>
        <taxon>Octopodidae</taxon>
        <taxon>Octopus</taxon>
    </lineage>
</organism>
<proteinExistence type="predicted"/>
<sequence>MKLTAFVTLPKRKYWKSTKLGVCFNTRVHNNNNATITKIQKTEKKKRNVSVQDNRCY</sequence>
<accession>A0A0L8FV11</accession>
<dbReference type="EMBL" id="KQ426457">
    <property type="protein sequence ID" value="KOF68235.1"/>
    <property type="molecule type" value="Genomic_DNA"/>
</dbReference>
<reference evidence="1" key="1">
    <citation type="submission" date="2015-07" db="EMBL/GenBank/DDBJ databases">
        <title>MeaNS - Measles Nucleotide Surveillance Program.</title>
        <authorList>
            <person name="Tran T."/>
            <person name="Druce J."/>
        </authorList>
    </citation>
    <scope>NUCLEOTIDE SEQUENCE</scope>
    <source>
        <strain evidence="1">UCB-OBI-ISO-001</strain>
        <tissue evidence="1">Gonad</tissue>
    </source>
</reference>
<name>A0A0L8FV11_OCTBM</name>
<protein>
    <submittedName>
        <fullName evidence="1">Uncharacterized protein</fullName>
    </submittedName>
</protein>
<gene>
    <name evidence="1" type="ORF">OCBIM_22007796mg</name>
</gene>
<dbReference type="AlphaFoldDB" id="A0A0L8FV11"/>
<evidence type="ECO:0000313" key="1">
    <source>
        <dbReference type="EMBL" id="KOF68235.1"/>
    </source>
</evidence>